<evidence type="ECO:0000313" key="2">
    <source>
        <dbReference type="Proteomes" id="UP000011135"/>
    </source>
</evidence>
<evidence type="ECO:0000313" key="1">
    <source>
        <dbReference type="EMBL" id="ELR71402.1"/>
    </source>
</evidence>
<gene>
    <name evidence="1" type="ORF">C900_02743</name>
</gene>
<protein>
    <submittedName>
        <fullName evidence="1">Uncharacterized protein</fullName>
    </submittedName>
</protein>
<keyword evidence="2" id="KW-1185">Reference proteome</keyword>
<dbReference type="EMBL" id="AMZN01000040">
    <property type="protein sequence ID" value="ELR71402.1"/>
    <property type="molecule type" value="Genomic_DNA"/>
</dbReference>
<organism evidence="1 2">
    <name type="scientific">Fulvivirga imtechensis AK7</name>
    <dbReference type="NCBI Taxonomy" id="1237149"/>
    <lineage>
        <taxon>Bacteria</taxon>
        <taxon>Pseudomonadati</taxon>
        <taxon>Bacteroidota</taxon>
        <taxon>Cytophagia</taxon>
        <taxon>Cytophagales</taxon>
        <taxon>Fulvivirgaceae</taxon>
        <taxon>Fulvivirga</taxon>
    </lineage>
</organism>
<accession>L8JVZ2</accession>
<name>L8JVZ2_9BACT</name>
<dbReference type="AlphaFoldDB" id="L8JVZ2"/>
<sequence>MIIEMIEMTLMKFLFRVEKKYFRAMKKDRFNRLLFFVFAVGRWNI</sequence>
<proteinExistence type="predicted"/>
<dbReference type="Proteomes" id="UP000011135">
    <property type="component" value="Unassembled WGS sequence"/>
</dbReference>
<comment type="caution">
    <text evidence="1">The sequence shown here is derived from an EMBL/GenBank/DDBJ whole genome shotgun (WGS) entry which is preliminary data.</text>
</comment>
<reference evidence="1 2" key="1">
    <citation type="submission" date="2012-12" db="EMBL/GenBank/DDBJ databases">
        <title>Genome assembly of Fulvivirga imtechensis AK7.</title>
        <authorList>
            <person name="Nupur N."/>
            <person name="Khatri I."/>
            <person name="Kumar R."/>
            <person name="Subramanian S."/>
            <person name="Pinnaka A."/>
        </authorList>
    </citation>
    <scope>NUCLEOTIDE SEQUENCE [LARGE SCALE GENOMIC DNA]</scope>
    <source>
        <strain evidence="1 2">AK7</strain>
    </source>
</reference>